<gene>
    <name evidence="9" type="ORF">MONBRDRAFT_33693</name>
</gene>
<dbReference type="InterPro" id="IPR002470">
    <property type="entry name" value="Peptidase_S9A"/>
</dbReference>
<keyword evidence="5 6" id="KW-0720">Serine protease</keyword>
<dbReference type="GO" id="GO:0070012">
    <property type="term" value="F:oligopeptidase activity"/>
    <property type="evidence" value="ECO:0000318"/>
    <property type="project" value="GO_Central"/>
</dbReference>
<organism evidence="9 10">
    <name type="scientific">Monosiga brevicollis</name>
    <name type="common">Choanoflagellate</name>
    <dbReference type="NCBI Taxonomy" id="81824"/>
    <lineage>
        <taxon>Eukaryota</taxon>
        <taxon>Choanoflagellata</taxon>
        <taxon>Craspedida</taxon>
        <taxon>Salpingoecidae</taxon>
        <taxon>Monosiga</taxon>
    </lineage>
</organism>
<dbReference type="GO" id="GO:0005829">
    <property type="term" value="C:cytosol"/>
    <property type="evidence" value="ECO:0000318"/>
    <property type="project" value="GO_Central"/>
</dbReference>
<dbReference type="SUPFAM" id="SSF50993">
    <property type="entry name" value="Peptidase/esterase 'gauge' domain"/>
    <property type="match status" value="1"/>
</dbReference>
<dbReference type="InterPro" id="IPR051167">
    <property type="entry name" value="Prolyl_oligopep/macrocyclase"/>
</dbReference>
<reference evidence="9 10" key="1">
    <citation type="journal article" date="2008" name="Nature">
        <title>The genome of the choanoflagellate Monosiga brevicollis and the origin of metazoans.</title>
        <authorList>
            <consortium name="JGI Sequencing"/>
            <person name="King N."/>
            <person name="Westbrook M.J."/>
            <person name="Young S.L."/>
            <person name="Kuo A."/>
            <person name="Abedin M."/>
            <person name="Chapman J."/>
            <person name="Fairclough S."/>
            <person name="Hellsten U."/>
            <person name="Isogai Y."/>
            <person name="Letunic I."/>
            <person name="Marr M."/>
            <person name="Pincus D."/>
            <person name="Putnam N."/>
            <person name="Rokas A."/>
            <person name="Wright K.J."/>
            <person name="Zuzow R."/>
            <person name="Dirks W."/>
            <person name="Good M."/>
            <person name="Goodstein D."/>
            <person name="Lemons D."/>
            <person name="Li W."/>
            <person name="Lyons J.B."/>
            <person name="Morris A."/>
            <person name="Nichols S."/>
            <person name="Richter D.J."/>
            <person name="Salamov A."/>
            <person name="Bork P."/>
            <person name="Lim W.A."/>
            <person name="Manning G."/>
            <person name="Miller W.T."/>
            <person name="McGinnis W."/>
            <person name="Shapiro H."/>
            <person name="Tjian R."/>
            <person name="Grigoriev I.V."/>
            <person name="Rokhsar D."/>
        </authorList>
    </citation>
    <scope>NUCLEOTIDE SEQUENCE [LARGE SCALE GENOMIC DNA]</scope>
    <source>
        <strain evidence="10">MX1 / ATCC 50154</strain>
    </source>
</reference>
<dbReference type="EC" id="3.4.21.-" evidence="6"/>
<dbReference type="FunFam" id="3.40.50.1820:FF:000005">
    <property type="entry name" value="Prolyl endopeptidase"/>
    <property type="match status" value="1"/>
</dbReference>
<comment type="similarity">
    <text evidence="2 6">Belongs to the peptidase S9A family.</text>
</comment>
<dbReference type="Gene3D" id="2.130.10.120">
    <property type="entry name" value="Prolyl oligopeptidase, N-terminal domain"/>
    <property type="match status" value="1"/>
</dbReference>
<dbReference type="FunFam" id="2.130.10.120:FF:000001">
    <property type="entry name" value="Prolyl endopeptidase"/>
    <property type="match status" value="1"/>
</dbReference>
<dbReference type="InterPro" id="IPR023302">
    <property type="entry name" value="Pept_S9A_N"/>
</dbReference>
<dbReference type="PRINTS" id="PR00862">
    <property type="entry name" value="PROLIGOPTASE"/>
</dbReference>
<dbReference type="Gene3D" id="3.40.50.1820">
    <property type="entry name" value="alpha/beta hydrolase"/>
    <property type="match status" value="1"/>
</dbReference>
<evidence type="ECO:0000256" key="4">
    <source>
        <dbReference type="ARBA" id="ARBA00022801"/>
    </source>
</evidence>
<protein>
    <recommendedName>
        <fullName evidence="6">Prolyl endopeptidase</fullName>
        <ecNumber evidence="6">3.4.21.-</ecNumber>
    </recommendedName>
</protein>
<dbReference type="Pfam" id="PF00326">
    <property type="entry name" value="Peptidase_S9"/>
    <property type="match status" value="1"/>
</dbReference>
<evidence type="ECO:0000259" key="8">
    <source>
        <dbReference type="Pfam" id="PF02897"/>
    </source>
</evidence>
<dbReference type="OMA" id="DGCKNAN"/>
<comment type="catalytic activity">
    <reaction evidence="1">
        <text>Hydrolysis of Pro-|-Xaa &gt;&gt; Ala-|-Xaa in oligopeptides.</text>
        <dbReference type="EC" id="3.4.21.26"/>
    </reaction>
</comment>
<evidence type="ECO:0000313" key="9">
    <source>
        <dbReference type="EMBL" id="EDQ86688.1"/>
    </source>
</evidence>
<keyword evidence="3 6" id="KW-0645">Protease</keyword>
<evidence type="ECO:0000256" key="3">
    <source>
        <dbReference type="ARBA" id="ARBA00022670"/>
    </source>
</evidence>
<dbReference type="MEROPS" id="S09.001"/>
<dbReference type="InterPro" id="IPR001375">
    <property type="entry name" value="Peptidase_S9_cat"/>
</dbReference>
<dbReference type="GO" id="GO:0004252">
    <property type="term" value="F:serine-type endopeptidase activity"/>
    <property type="evidence" value="ECO:0007669"/>
    <property type="project" value="UniProtKB-UniRule"/>
</dbReference>
<proteinExistence type="inferred from homology"/>
<dbReference type="FunCoup" id="A9V6W7">
    <property type="interactions" value="762"/>
</dbReference>
<dbReference type="AlphaFoldDB" id="A9V6W7"/>
<dbReference type="SUPFAM" id="SSF53474">
    <property type="entry name" value="alpha/beta-Hydrolases"/>
    <property type="match status" value="1"/>
</dbReference>
<evidence type="ECO:0000313" key="10">
    <source>
        <dbReference type="Proteomes" id="UP000001357"/>
    </source>
</evidence>
<dbReference type="Proteomes" id="UP000001357">
    <property type="component" value="Unassembled WGS sequence"/>
</dbReference>
<dbReference type="GO" id="GO:0006508">
    <property type="term" value="P:proteolysis"/>
    <property type="evidence" value="ECO:0007669"/>
    <property type="project" value="UniProtKB-KW"/>
</dbReference>
<dbReference type="PANTHER" id="PTHR42881:SF2">
    <property type="entry name" value="PROLYL ENDOPEPTIDASE"/>
    <property type="match status" value="1"/>
</dbReference>
<dbReference type="InterPro" id="IPR029058">
    <property type="entry name" value="AB_hydrolase_fold"/>
</dbReference>
<sequence>MAAPVAEKLTYPSARRSDQVDTFHDDVVPDPYNWLHNPDSEETKAFVDAQNAISEPFLKTELRDKFRQRLGELFNFPKHGCPGKDDQGRYFHSFNPGLANQSTIYWREKLEDEPKVLLDPNTWSEDGTVALAGYGVSKDGRYVAYLVSASGSDWRTIKVLDMTTGQDLEDELKFVKFSSLSFTHDSKGFFYNRYNPPKDCTDPGTETEINEHQKLYYHRIGTPQSEDVLCFETPDHPTWHLGAQVTTDGKYILVTPSDGCDPVNRLFVAPVPANIDGLLPNLRKIVDNFDAKYAYIGNRGDEFLFESNLDAPNNKVFKADLSASEVKWETLIAEADSVLEDVDLINEKFLIATYLEDVKSVVKVMDRETGKHLHTLDIPVGSVGSVRGRHDDPELFLSVTTFTSPTTIYRTMLTTADAPLEVFYNTEIANYNSEDIAAKQAGFIAPDRVELNGENPVLLYGYGGFNISLSPYFSASRALFAKHLGGIFAIANLRGGGEYGERWHKAGSLANKQNVFDDFCAAAEYLIKEKYTNPSKLAIMGGSNGGLLVGACANQRPDLFQAVIAQVGVMDMLRFHKFTIGHAWRTDFGDPEKPEEYKWVRAYSPLHHIKRHEKHQYPAILVATADHDDRVVPLHSLKYIAELQATLGADPKQTNPLLARIEVKAGHGAGKPTSKMLDEVADTYGFLGRTMQLTWRD</sequence>
<dbReference type="Pfam" id="PF02897">
    <property type="entry name" value="Peptidase_S9_N"/>
    <property type="match status" value="1"/>
</dbReference>
<feature type="domain" description="Peptidase S9 prolyl oligopeptidase catalytic" evidence="7">
    <location>
        <begin position="472"/>
        <end position="692"/>
    </location>
</feature>
<dbReference type="PROSITE" id="PS00708">
    <property type="entry name" value="PRO_ENDOPEP_SER"/>
    <property type="match status" value="1"/>
</dbReference>
<name>A9V6W7_MONBE</name>
<dbReference type="PANTHER" id="PTHR42881">
    <property type="entry name" value="PROLYL ENDOPEPTIDASE"/>
    <property type="match status" value="1"/>
</dbReference>
<evidence type="ECO:0000259" key="7">
    <source>
        <dbReference type="Pfam" id="PF00326"/>
    </source>
</evidence>
<evidence type="ECO:0000256" key="2">
    <source>
        <dbReference type="ARBA" id="ARBA00005228"/>
    </source>
</evidence>
<dbReference type="InterPro" id="IPR002471">
    <property type="entry name" value="Pept_S9_AS"/>
</dbReference>
<evidence type="ECO:0000256" key="1">
    <source>
        <dbReference type="ARBA" id="ARBA00001070"/>
    </source>
</evidence>
<dbReference type="RefSeq" id="XP_001748524.1">
    <property type="nucleotide sequence ID" value="XM_001748472.1"/>
</dbReference>
<dbReference type="eggNOG" id="KOG2237">
    <property type="taxonomic scope" value="Eukaryota"/>
</dbReference>
<feature type="domain" description="Peptidase S9A N-terminal" evidence="8">
    <location>
        <begin position="12"/>
        <end position="417"/>
    </location>
</feature>
<dbReference type="InParanoid" id="A9V6W7"/>
<evidence type="ECO:0000256" key="6">
    <source>
        <dbReference type="RuleBase" id="RU368024"/>
    </source>
</evidence>
<evidence type="ECO:0000256" key="5">
    <source>
        <dbReference type="ARBA" id="ARBA00022825"/>
    </source>
</evidence>
<keyword evidence="10" id="KW-1185">Reference proteome</keyword>
<dbReference type="GeneID" id="5893761"/>
<keyword evidence="4 6" id="KW-0378">Hydrolase</keyword>
<accession>A9V6W7</accession>
<dbReference type="EMBL" id="CH991564">
    <property type="protein sequence ID" value="EDQ86688.1"/>
    <property type="molecule type" value="Genomic_DNA"/>
</dbReference>
<dbReference type="KEGG" id="mbr:MONBRDRAFT_33693"/>